<reference evidence="2" key="1">
    <citation type="journal article" date="2019" name="Int. J. Syst. Evol. Microbiol.">
        <title>The Global Catalogue of Microorganisms (GCM) 10K type strain sequencing project: providing services to taxonomists for standard genome sequencing and annotation.</title>
        <authorList>
            <consortium name="The Broad Institute Genomics Platform"/>
            <consortium name="The Broad Institute Genome Sequencing Center for Infectious Disease"/>
            <person name="Wu L."/>
            <person name="Ma J."/>
        </authorList>
    </citation>
    <scope>NUCLEOTIDE SEQUENCE [LARGE SCALE GENOMIC DNA]</scope>
    <source>
        <strain evidence="2">CGMCC 4.1469</strain>
    </source>
</reference>
<organism evidence="1 2">
    <name type="scientific">Kitasatospora aburaviensis</name>
    <dbReference type="NCBI Taxonomy" id="67265"/>
    <lineage>
        <taxon>Bacteria</taxon>
        <taxon>Bacillati</taxon>
        <taxon>Actinomycetota</taxon>
        <taxon>Actinomycetes</taxon>
        <taxon>Kitasatosporales</taxon>
        <taxon>Streptomycetaceae</taxon>
        <taxon>Kitasatospora</taxon>
    </lineage>
</organism>
<evidence type="ECO:0000313" key="2">
    <source>
        <dbReference type="Proteomes" id="UP001596067"/>
    </source>
</evidence>
<evidence type="ECO:0000313" key="1">
    <source>
        <dbReference type="EMBL" id="MFC5888631.1"/>
    </source>
</evidence>
<name>A0ABW1F2M1_9ACTN</name>
<accession>A0ABW1F2M1</accession>
<protein>
    <submittedName>
        <fullName evidence="1">Uncharacterized protein</fullName>
    </submittedName>
</protein>
<gene>
    <name evidence="1" type="ORF">ACFP0N_27050</name>
</gene>
<dbReference type="RefSeq" id="WP_313761318.1">
    <property type="nucleotide sequence ID" value="NZ_BAAAVH010000040.1"/>
</dbReference>
<dbReference type="Proteomes" id="UP001596067">
    <property type="component" value="Unassembled WGS sequence"/>
</dbReference>
<keyword evidence="2" id="KW-1185">Reference proteome</keyword>
<sequence length="124" mass="13160">MNTPEIVVALSVADKLKGLSTLTFRRFIDGLSRGVELIESGDTASTTEVAPTGFLTVDGNSYSAIDTDAGIALVRPMDESERERFNISGLHGFVLADVLPVEEVKAPDEASLENAWPKATGAAH</sequence>
<comment type="caution">
    <text evidence="1">The sequence shown here is derived from an EMBL/GenBank/DDBJ whole genome shotgun (WGS) entry which is preliminary data.</text>
</comment>
<proteinExistence type="predicted"/>
<dbReference type="EMBL" id="JBHSOD010000042">
    <property type="protein sequence ID" value="MFC5888631.1"/>
    <property type="molecule type" value="Genomic_DNA"/>
</dbReference>